<sequence>MSSHQFYGEKLNSESVGLHTYTKKISNVSGVDSPGAYSQPTTNLEKFNASNPLQPFLTQPSVLNKLTAVIHQTNTSWSHRCDEIVQLCSACSNKELIDILPTLLHSIFGYSGGLGWKLDSLTPATHDYFSILNFLKPSGFVFNMINKLLTDPDALFQLPLSMMPICVTDEMRKGMSSWYQSKVSFHTVNQQFINFNSLEYFLVLYSYFIIHPSNMQAQWTSVADVLYVRLFEEYLNFFYPLNEVQIESVQVVQQFTPKFNTFRTPSSTLLRQQFETNVVLNANTQTSYAEIFLQILCDFWLGQNTENQMKEEYKLPSVDYARMIRILVKYLHTFINSKHGVHVELPMAHLARVIVPGLFNKRLYIYLKLCFMHWPLDTSFRMVLETWLSFIQPWRYLNSNTSSDEEGMDISILPWKAFICSNFHFYSVLFKKFITRAQRHDFMAIGDVILIYRVAKVFSQPGLVDILHEGDSDTIRSHVRSPLSSTPQFGGLLSPVCLENSAEMQQPLFGNESTKAVQTLCESLASTAIRLHNKASQTSTTASRSNGWIAKIKEFLTNSENGTEHDQDDQKLIDYLEKSCHLLSNVYQLVIEVSPTVHGNYEALKNLLHNSHLSPVQQPDCMWTSHGVVLTDRGRFQVAQGLRRFDKIFTGDPELQPIRSHECSLAVRWLYKASIFINNKCSKKIERLYNRNDIISDALRTISKIVATDGGQITTSAVHPRVSLRFAASYYFIGYTSWFIVLALLFGFHWLLVIIITIFILLIFTILNVDSKPEIIKID</sequence>
<evidence type="ECO:0000256" key="1">
    <source>
        <dbReference type="ARBA" id="ARBA00004167"/>
    </source>
</evidence>
<evidence type="ECO:0000313" key="7">
    <source>
        <dbReference type="RefSeq" id="XP_065668532.1"/>
    </source>
</evidence>
<keyword evidence="2 5" id="KW-0812">Transmembrane</keyword>
<comment type="subcellular location">
    <subcellularLocation>
        <location evidence="1">Membrane</location>
        <topology evidence="1">Single-pass membrane protein</topology>
    </subcellularLocation>
</comment>
<evidence type="ECO:0000256" key="4">
    <source>
        <dbReference type="ARBA" id="ARBA00023136"/>
    </source>
</evidence>
<evidence type="ECO:0000256" key="3">
    <source>
        <dbReference type="ARBA" id="ARBA00022989"/>
    </source>
</evidence>
<name>A0ABM4D2N8_HYDVU</name>
<accession>A0ABM4D2N8</accession>
<gene>
    <name evidence="7" type="primary">LOC100199168</name>
</gene>
<keyword evidence="6" id="KW-1185">Reference proteome</keyword>
<keyword evidence="3 5" id="KW-1133">Transmembrane helix</keyword>
<evidence type="ECO:0000256" key="5">
    <source>
        <dbReference type="SAM" id="Phobius"/>
    </source>
</evidence>
<dbReference type="PANTHER" id="PTHR12988">
    <property type="entry name" value="SPHINGOMYELIN PHOSPHODIESTERASE 4"/>
    <property type="match status" value="1"/>
</dbReference>
<organism evidence="6 7">
    <name type="scientific">Hydra vulgaris</name>
    <name type="common">Hydra</name>
    <name type="synonym">Hydra attenuata</name>
    <dbReference type="NCBI Taxonomy" id="6087"/>
    <lineage>
        <taxon>Eukaryota</taxon>
        <taxon>Metazoa</taxon>
        <taxon>Cnidaria</taxon>
        <taxon>Hydrozoa</taxon>
        <taxon>Hydroidolina</taxon>
        <taxon>Anthoathecata</taxon>
        <taxon>Aplanulata</taxon>
        <taxon>Hydridae</taxon>
        <taxon>Hydra</taxon>
    </lineage>
</organism>
<dbReference type="InterPro" id="IPR024129">
    <property type="entry name" value="Sphingomy_SMPD4"/>
</dbReference>
<protein>
    <submittedName>
        <fullName evidence="7">Sphingomyelin phosphodiesterase 4 isoform X4</fullName>
    </submittedName>
</protein>
<proteinExistence type="predicted"/>
<dbReference type="RefSeq" id="XP_065668532.1">
    <property type="nucleotide sequence ID" value="XM_065812460.1"/>
</dbReference>
<dbReference type="Pfam" id="PF14724">
    <property type="entry name" value="mit_SMPDase"/>
    <property type="match status" value="2"/>
</dbReference>
<dbReference type="GeneID" id="100199168"/>
<dbReference type="Proteomes" id="UP001652625">
    <property type="component" value="Chromosome 12"/>
</dbReference>
<evidence type="ECO:0000256" key="2">
    <source>
        <dbReference type="ARBA" id="ARBA00022692"/>
    </source>
</evidence>
<reference evidence="7" key="1">
    <citation type="submission" date="2025-08" db="UniProtKB">
        <authorList>
            <consortium name="RefSeq"/>
        </authorList>
    </citation>
    <scope>IDENTIFICATION</scope>
</reference>
<feature type="transmembrane region" description="Helical" evidence="5">
    <location>
        <begin position="738"/>
        <end position="767"/>
    </location>
</feature>
<evidence type="ECO:0000313" key="6">
    <source>
        <dbReference type="Proteomes" id="UP001652625"/>
    </source>
</evidence>
<keyword evidence="4 5" id="KW-0472">Membrane</keyword>
<dbReference type="PANTHER" id="PTHR12988:SF6">
    <property type="entry name" value="SPHINGOMYELIN PHOSPHODIESTERASE 4"/>
    <property type="match status" value="1"/>
</dbReference>